<dbReference type="SMART" id="SM00312">
    <property type="entry name" value="PX"/>
    <property type="match status" value="1"/>
</dbReference>
<evidence type="ECO:0000256" key="1">
    <source>
        <dbReference type="ARBA" id="ARBA00002474"/>
    </source>
</evidence>
<dbReference type="InterPro" id="IPR027267">
    <property type="entry name" value="AH/BAR_dom_sf"/>
</dbReference>
<evidence type="ECO:0000256" key="4">
    <source>
        <dbReference type="ARBA" id="ARBA00010883"/>
    </source>
</evidence>
<evidence type="ECO:0000259" key="11">
    <source>
        <dbReference type="PROSITE" id="PS50195"/>
    </source>
</evidence>
<dbReference type="Gene3D" id="3.30.1520.10">
    <property type="entry name" value="Phox-like domain"/>
    <property type="match status" value="1"/>
</dbReference>
<keyword evidence="6" id="KW-0813">Transport</keyword>
<keyword evidence="8" id="KW-0653">Protein transport</keyword>
<dbReference type="SUPFAM" id="SSF64268">
    <property type="entry name" value="PX domain"/>
    <property type="match status" value="1"/>
</dbReference>
<feature type="region of interest" description="Disordered" evidence="10">
    <location>
        <begin position="151"/>
        <end position="212"/>
    </location>
</feature>
<evidence type="ECO:0000256" key="9">
    <source>
        <dbReference type="ARBA" id="ARBA00023136"/>
    </source>
</evidence>
<feature type="compositionally biased region" description="Polar residues" evidence="10">
    <location>
        <begin position="191"/>
        <end position="209"/>
    </location>
</feature>
<evidence type="ECO:0000256" key="2">
    <source>
        <dbReference type="ARBA" id="ARBA00004287"/>
    </source>
</evidence>
<feature type="compositionally biased region" description="Polar residues" evidence="10">
    <location>
        <begin position="239"/>
        <end position="251"/>
    </location>
</feature>
<dbReference type="CDD" id="cd06866">
    <property type="entry name" value="PX_SNX8_Mvp1p_like"/>
    <property type="match status" value="1"/>
</dbReference>
<comment type="subcellular location">
    <subcellularLocation>
        <location evidence="3">Cytoplasm</location>
    </subcellularLocation>
    <subcellularLocation>
        <location evidence="2">Membrane</location>
        <topology evidence="2">Peripheral membrane protein</topology>
        <orientation evidence="2">Cytoplasmic side</orientation>
    </subcellularLocation>
</comment>
<reference evidence="12 13" key="1">
    <citation type="submission" date="2024-09" db="EMBL/GenBank/DDBJ databases">
        <title>Rethinking Asexuality: The Enigmatic Case of Functional Sexual Genes in Lepraria (Stereocaulaceae).</title>
        <authorList>
            <person name="Doellman M."/>
            <person name="Sun Y."/>
            <person name="Barcenas-Pena A."/>
            <person name="Lumbsch H.T."/>
            <person name="Grewe F."/>
        </authorList>
    </citation>
    <scope>NUCLEOTIDE SEQUENCE [LARGE SCALE GENOMIC DNA]</scope>
    <source>
        <strain evidence="12 13">Mercado 3170</strain>
    </source>
</reference>
<dbReference type="InterPro" id="IPR036871">
    <property type="entry name" value="PX_dom_sf"/>
</dbReference>
<comment type="function">
    <text evidence="1">Required for vacuolar protein sorting.</text>
</comment>
<evidence type="ECO:0000256" key="7">
    <source>
        <dbReference type="ARBA" id="ARBA00022490"/>
    </source>
</evidence>
<feature type="region of interest" description="Disordered" evidence="10">
    <location>
        <begin position="239"/>
        <end position="331"/>
    </location>
</feature>
<comment type="similarity">
    <text evidence="4">Belongs to the sorting nexin family.</text>
</comment>
<dbReference type="PROSITE" id="PS50195">
    <property type="entry name" value="PX"/>
    <property type="match status" value="1"/>
</dbReference>
<dbReference type="EMBL" id="JBEFKJ010000001">
    <property type="protein sequence ID" value="KAL2048333.1"/>
    <property type="molecule type" value="Genomic_DNA"/>
</dbReference>
<evidence type="ECO:0000256" key="6">
    <source>
        <dbReference type="ARBA" id="ARBA00022448"/>
    </source>
</evidence>
<feature type="compositionally biased region" description="Polar residues" evidence="10">
    <location>
        <begin position="1"/>
        <end position="18"/>
    </location>
</feature>
<dbReference type="PANTHER" id="PTHR47554">
    <property type="entry name" value="SORTING NEXIN MVP1"/>
    <property type="match status" value="1"/>
</dbReference>
<comment type="caution">
    <text evidence="12">The sequence shown here is derived from an EMBL/GenBank/DDBJ whole genome shotgun (WGS) entry which is preliminary data.</text>
</comment>
<protein>
    <recommendedName>
        <fullName evidence="5">Sorting nexin MVP1</fullName>
    </recommendedName>
</protein>
<evidence type="ECO:0000313" key="12">
    <source>
        <dbReference type="EMBL" id="KAL2048333.1"/>
    </source>
</evidence>
<keyword evidence="13" id="KW-1185">Reference proteome</keyword>
<keyword evidence="9" id="KW-0472">Membrane</keyword>
<organism evidence="12 13">
    <name type="scientific">Stereocaulon virgatum</name>
    <dbReference type="NCBI Taxonomy" id="373712"/>
    <lineage>
        <taxon>Eukaryota</taxon>
        <taxon>Fungi</taxon>
        <taxon>Dikarya</taxon>
        <taxon>Ascomycota</taxon>
        <taxon>Pezizomycotina</taxon>
        <taxon>Lecanoromycetes</taxon>
        <taxon>OSLEUM clade</taxon>
        <taxon>Lecanoromycetidae</taxon>
        <taxon>Lecanorales</taxon>
        <taxon>Lecanorineae</taxon>
        <taxon>Stereocaulaceae</taxon>
        <taxon>Stereocaulon</taxon>
    </lineage>
</organism>
<dbReference type="Gene3D" id="1.10.238.10">
    <property type="entry name" value="EF-hand"/>
    <property type="match status" value="1"/>
</dbReference>
<proteinExistence type="inferred from homology"/>
<dbReference type="Gene3D" id="1.20.1270.60">
    <property type="entry name" value="Arfaptin homology (AH) domain/BAR domain"/>
    <property type="match status" value="1"/>
</dbReference>
<evidence type="ECO:0000256" key="8">
    <source>
        <dbReference type="ARBA" id="ARBA00022927"/>
    </source>
</evidence>
<sequence>MSLFGSSPDDSSLSTAPTRDQKSSLFDDEQRPSAKSGNSLFDDQGADGDSPWSMPTPKRASKSELVKTLLPASDVPESYIDAFDILGASGYKVDGGKIGIAGAKKLFEGSLVDASNQDKIIKLVTGEQAHALDRSEFNVLLALIGLSQEREEASLDSVDERRKNLPEPSLPYLEQARTAKISDNSEETSPKRQQSAPPANQMTPTSSPYKSRRLRKDSLENLDDDPWASPALHKGHTHIVNNEATPSSNITAAKPLRNGLSEPSRTTSAFTTRSEEPVSTPVATEDNAGGLGWGSEAPPSSGFPGTGQSGLSGGGFGSSGEGQGNNAGGSLGRLLGGGRTINRGVEETVTVTLLPEKEGMFMFQHHNYEVKSARRASTVIRRYSDFVWLLDCLHKRYPFRQLPLLPPKRVAVNGRHLSADTTFIEKRRRGLVRFLNALVRHPVLSQEQLVVMFLTVPTELAVWRKQATISVQEEFAGKSPPPGLEDSLPTNLSDTFDTVRSGVRQASESYIGLCNLMERLSKRNQGVAADYLRFSQALLALTESSPNTYATDTNDVPLLNEGISSTAKHLTTSQSLLEDEARAWDEGVLEDLKKQRDTLVSVREMFDRRDRYAKDNIPYLERRIESNENKLAGLMGRPEGTTPKPGEQEKLEQAVRADKQSIVDQHARGVLIKECIRDELLHFQQSQYHVSRLHQDWSQERVKYAELQADNWRALSEEVENMPLGE</sequence>
<dbReference type="InterPro" id="IPR001683">
    <property type="entry name" value="PX_dom"/>
</dbReference>
<dbReference type="InterPro" id="IPR028662">
    <property type="entry name" value="SNX8/Mvp1"/>
</dbReference>
<gene>
    <name evidence="12" type="ORF">N7G274_000244</name>
</gene>
<accession>A0ABR4AT80</accession>
<dbReference type="PANTHER" id="PTHR47554:SF1">
    <property type="entry name" value="SORTING NEXIN MVP1"/>
    <property type="match status" value="1"/>
</dbReference>
<dbReference type="Proteomes" id="UP001590950">
    <property type="component" value="Unassembled WGS sequence"/>
</dbReference>
<evidence type="ECO:0000256" key="3">
    <source>
        <dbReference type="ARBA" id="ARBA00004496"/>
    </source>
</evidence>
<dbReference type="CDD" id="cd07597">
    <property type="entry name" value="BAR_SNX8"/>
    <property type="match status" value="1"/>
</dbReference>
<feature type="domain" description="PX" evidence="11">
    <location>
        <begin position="346"/>
        <end position="460"/>
    </location>
</feature>
<feature type="compositionally biased region" description="Polar residues" evidence="10">
    <location>
        <begin position="261"/>
        <end position="272"/>
    </location>
</feature>
<keyword evidence="7" id="KW-0963">Cytoplasm</keyword>
<dbReference type="InterPro" id="IPR035704">
    <property type="entry name" value="SNX8/Mvp1_PX"/>
</dbReference>
<evidence type="ECO:0000313" key="13">
    <source>
        <dbReference type="Proteomes" id="UP001590950"/>
    </source>
</evidence>
<dbReference type="Pfam" id="PF19566">
    <property type="entry name" value="Snx8_BAR_dom"/>
    <property type="match status" value="1"/>
</dbReference>
<feature type="compositionally biased region" description="Basic and acidic residues" evidence="10">
    <location>
        <begin position="151"/>
        <end position="165"/>
    </location>
</feature>
<evidence type="ECO:0000256" key="10">
    <source>
        <dbReference type="SAM" id="MobiDB-lite"/>
    </source>
</evidence>
<feature type="region of interest" description="Disordered" evidence="10">
    <location>
        <begin position="1"/>
        <end position="61"/>
    </location>
</feature>
<dbReference type="Pfam" id="PF00787">
    <property type="entry name" value="PX"/>
    <property type="match status" value="1"/>
</dbReference>
<dbReference type="InterPro" id="IPR045734">
    <property type="entry name" value="Snx8_BAR_dom"/>
</dbReference>
<evidence type="ECO:0000256" key="5">
    <source>
        <dbReference type="ARBA" id="ARBA00014268"/>
    </source>
</evidence>
<name>A0ABR4AT80_9LECA</name>
<feature type="compositionally biased region" description="Gly residues" evidence="10">
    <location>
        <begin position="304"/>
        <end position="331"/>
    </location>
</feature>